<dbReference type="InterPro" id="IPR000873">
    <property type="entry name" value="AMP-dep_synth/lig_dom"/>
</dbReference>
<dbReference type="Gene3D" id="3.30.300.30">
    <property type="match status" value="1"/>
</dbReference>
<comment type="caution">
    <text evidence="3">The sequence shown here is derived from an EMBL/GenBank/DDBJ whole genome shotgun (WGS) entry which is preliminary data.</text>
</comment>
<accession>A0AAD7TSR6</accession>
<evidence type="ECO:0000313" key="3">
    <source>
        <dbReference type="EMBL" id="KAJ8481080.1"/>
    </source>
</evidence>
<evidence type="ECO:0000259" key="2">
    <source>
        <dbReference type="Pfam" id="PF13193"/>
    </source>
</evidence>
<proteinExistence type="predicted"/>
<protein>
    <recommendedName>
        <fullName evidence="5">Acetyl-CoA synthetase-like protein</fullName>
    </recommendedName>
</protein>
<feature type="domain" description="AMP-dependent synthetase/ligase" evidence="1">
    <location>
        <begin position="86"/>
        <end position="254"/>
    </location>
</feature>
<dbReference type="Gene3D" id="3.40.50.980">
    <property type="match status" value="3"/>
</dbReference>
<feature type="domain" description="AMP-dependent synthetase/ligase" evidence="1">
    <location>
        <begin position="322"/>
        <end position="465"/>
    </location>
</feature>
<dbReference type="InterPro" id="IPR025110">
    <property type="entry name" value="AMP-bd_C"/>
</dbReference>
<feature type="domain" description="AMP-binding enzyme C-terminal" evidence="2">
    <location>
        <begin position="529"/>
        <end position="615"/>
    </location>
</feature>
<dbReference type="SUPFAM" id="SSF56801">
    <property type="entry name" value="Acetyl-CoA synthetase-like"/>
    <property type="match status" value="1"/>
</dbReference>
<dbReference type="InterPro" id="IPR020845">
    <property type="entry name" value="AMP-binding_CS"/>
</dbReference>
<evidence type="ECO:0008006" key="5">
    <source>
        <dbReference type="Google" id="ProtNLM"/>
    </source>
</evidence>
<dbReference type="GO" id="GO:0016405">
    <property type="term" value="F:CoA-ligase activity"/>
    <property type="evidence" value="ECO:0007669"/>
    <property type="project" value="TreeGrafter"/>
</dbReference>
<dbReference type="Pfam" id="PF00501">
    <property type="entry name" value="AMP-binding"/>
    <property type="match status" value="2"/>
</dbReference>
<gene>
    <name evidence="3" type="ORF">ONZ51_g6239</name>
</gene>
<evidence type="ECO:0000313" key="4">
    <source>
        <dbReference type="Proteomes" id="UP001215151"/>
    </source>
</evidence>
<dbReference type="Pfam" id="PF13193">
    <property type="entry name" value="AMP-binding_C"/>
    <property type="match status" value="1"/>
</dbReference>
<dbReference type="InterPro" id="IPR045851">
    <property type="entry name" value="AMP-bd_C_sf"/>
</dbReference>
<keyword evidence="4" id="KW-1185">Reference proteome</keyword>
<sequence>MSTIIEADGGPLPPIPDDVSIADFILNRQHPLRPAPNCLHPLLIEESTGRQIGSDEVRGIWAAGATPASACGDAYGMLTRTTQYHTKLRARIFGLANSLKLRWNIGSNDVVCLFSPNHVDYVVAMWAAQQLGAVVTTANPSYTAEELAYQLETAKATFLFVHAANLQVAQDASRAAGISPERIILFDPAPEGMSNIQDLVAQGLREDQRFAEYRLQPGEGRTKPALLCFSSGTTGKPKAVVISHYSIIANLIQLGKYLHLTDGTIPPDELAYKPGSVGLGGKSVTVLSRVWDAHGAVRQLLAGGEYLTSSRAKYESNIAQSAVVVSQRFQLERMLESIQRYRITHLYLVPPMAILMCKSPDVKKYDLSSVDFFMVGAAPVSAELTDQLVRVLPKNCRIGQGYGMTELATIIAFPQLDQRVGTLGSAGVLVPGISARVVKPDGTLAGFNELGELHLKSPSMSLGYLNNPKANAETFKDGWLHTGDEVMINERKEVFITDRIKLIINCHNDSPPPLQELVKVRGFQVAPAELEGHLLTHPDVADSCVVGIPDPYSGELPFAFVVLRPDASARVQRSSVEEARVRADVLEHVARHKVYYKRLAGVEFVGAVPKNPSGKLLRRYLRDKAKEMLAKGELKVATKSKL</sequence>
<organism evidence="3 4">
    <name type="scientific">Trametes cubensis</name>
    <dbReference type="NCBI Taxonomy" id="1111947"/>
    <lineage>
        <taxon>Eukaryota</taxon>
        <taxon>Fungi</taxon>
        <taxon>Dikarya</taxon>
        <taxon>Basidiomycota</taxon>
        <taxon>Agaricomycotina</taxon>
        <taxon>Agaricomycetes</taxon>
        <taxon>Polyporales</taxon>
        <taxon>Polyporaceae</taxon>
        <taxon>Trametes</taxon>
    </lineage>
</organism>
<dbReference type="Proteomes" id="UP001215151">
    <property type="component" value="Unassembled WGS sequence"/>
</dbReference>
<dbReference type="AlphaFoldDB" id="A0AAD7TSR6"/>
<name>A0AAD7TSR6_9APHY</name>
<dbReference type="PROSITE" id="PS00455">
    <property type="entry name" value="AMP_BINDING"/>
    <property type="match status" value="1"/>
</dbReference>
<dbReference type="Gene3D" id="2.30.38.10">
    <property type="entry name" value="Luciferase, Domain 3"/>
    <property type="match status" value="1"/>
</dbReference>
<dbReference type="EMBL" id="JAPEVG010000146">
    <property type="protein sequence ID" value="KAJ8481080.1"/>
    <property type="molecule type" value="Genomic_DNA"/>
</dbReference>
<dbReference type="PANTHER" id="PTHR24096">
    <property type="entry name" value="LONG-CHAIN-FATTY-ACID--COA LIGASE"/>
    <property type="match status" value="1"/>
</dbReference>
<dbReference type="PANTHER" id="PTHR24096:SF422">
    <property type="entry name" value="BCDNA.GH02901"/>
    <property type="match status" value="1"/>
</dbReference>
<evidence type="ECO:0000259" key="1">
    <source>
        <dbReference type="Pfam" id="PF00501"/>
    </source>
</evidence>
<reference evidence="3" key="1">
    <citation type="submission" date="2022-11" db="EMBL/GenBank/DDBJ databases">
        <title>Genome Sequence of Cubamyces cubensis.</title>
        <authorList>
            <person name="Buettner E."/>
        </authorList>
    </citation>
    <scope>NUCLEOTIDE SEQUENCE</scope>
    <source>
        <strain evidence="3">MPL-01</strain>
    </source>
</reference>